<dbReference type="SUPFAM" id="SSF46938">
    <property type="entry name" value="CRAL/TRIO N-terminal domain"/>
    <property type="match status" value="1"/>
</dbReference>
<dbReference type="Gene3D" id="3.40.525.10">
    <property type="entry name" value="CRAL-TRIO lipid binding domain"/>
    <property type="match status" value="1"/>
</dbReference>
<dbReference type="PANTHER" id="PTHR10174">
    <property type="entry name" value="ALPHA-TOCOPHEROL TRANSFER PROTEIN-RELATED"/>
    <property type="match status" value="1"/>
</dbReference>
<organism evidence="2 3">
    <name type="scientific">Mythimna separata</name>
    <name type="common">Oriental armyworm</name>
    <name type="synonym">Pseudaletia separata</name>
    <dbReference type="NCBI Taxonomy" id="271217"/>
    <lineage>
        <taxon>Eukaryota</taxon>
        <taxon>Metazoa</taxon>
        <taxon>Ecdysozoa</taxon>
        <taxon>Arthropoda</taxon>
        <taxon>Hexapoda</taxon>
        <taxon>Insecta</taxon>
        <taxon>Pterygota</taxon>
        <taxon>Neoptera</taxon>
        <taxon>Endopterygota</taxon>
        <taxon>Lepidoptera</taxon>
        <taxon>Glossata</taxon>
        <taxon>Ditrysia</taxon>
        <taxon>Noctuoidea</taxon>
        <taxon>Noctuidae</taxon>
        <taxon>Noctuinae</taxon>
        <taxon>Hadenini</taxon>
        <taxon>Mythimna</taxon>
    </lineage>
</organism>
<keyword evidence="3" id="KW-1185">Reference proteome</keyword>
<dbReference type="AlphaFoldDB" id="A0AAD8DNW6"/>
<dbReference type="InterPro" id="IPR036865">
    <property type="entry name" value="CRAL-TRIO_dom_sf"/>
</dbReference>
<dbReference type="InterPro" id="IPR001251">
    <property type="entry name" value="CRAL-TRIO_dom"/>
</dbReference>
<dbReference type="PANTHER" id="PTHR10174:SF222">
    <property type="entry name" value="GH10083P-RELATED"/>
    <property type="match status" value="1"/>
</dbReference>
<protein>
    <recommendedName>
        <fullName evidence="1">CRAL-TRIO domain-containing protein</fullName>
    </recommendedName>
</protein>
<sequence>MAILKNLKLIPRYAIIRTSRCGVERSAAVAVSVSVREHVHHAARRAREVNELVCYPCYCYIPKKDLLKGSGGEMSATKYLHPFLRGLKPLPEGYDDEIQQIREWMKSQPHLPHISDEYVILFLHSNYYKVKETKDTIECYFTLRANTPDLFTNRDPLAPKNKAIMDITHMVGLPLKTTEGYHVLIYRLSEFDYSKLNFADAVRMFCMFNDVKLSEDHLSEGYVVIFDMKGCSLGHLTRVTLPALRAFMHYIQNAHPCRLKKIHVVHTVSFINQVMCLVKPLIHSNLLNLLNFSSEGPESIVDKELLPEDFGGPLPSVKQLHEEQRKNMEENYREWLIETEIFKADEKKRIKKPSKGMFASFTSSFKSLDID</sequence>
<dbReference type="InterPro" id="IPR036273">
    <property type="entry name" value="CRAL/TRIO_N_dom_sf"/>
</dbReference>
<dbReference type="Pfam" id="PF00650">
    <property type="entry name" value="CRAL_TRIO"/>
    <property type="match status" value="1"/>
</dbReference>
<dbReference type="SUPFAM" id="SSF52087">
    <property type="entry name" value="CRAL/TRIO domain"/>
    <property type="match status" value="1"/>
</dbReference>
<dbReference type="GO" id="GO:0016020">
    <property type="term" value="C:membrane"/>
    <property type="evidence" value="ECO:0007669"/>
    <property type="project" value="TreeGrafter"/>
</dbReference>
<dbReference type="CDD" id="cd00170">
    <property type="entry name" value="SEC14"/>
    <property type="match status" value="1"/>
</dbReference>
<dbReference type="EMBL" id="JARGEI010000022">
    <property type="protein sequence ID" value="KAJ8711107.1"/>
    <property type="molecule type" value="Genomic_DNA"/>
</dbReference>
<dbReference type="SMART" id="SM00516">
    <property type="entry name" value="SEC14"/>
    <property type="match status" value="1"/>
</dbReference>
<dbReference type="GO" id="GO:1902936">
    <property type="term" value="F:phosphatidylinositol bisphosphate binding"/>
    <property type="evidence" value="ECO:0007669"/>
    <property type="project" value="TreeGrafter"/>
</dbReference>
<evidence type="ECO:0000259" key="1">
    <source>
        <dbReference type="PROSITE" id="PS50191"/>
    </source>
</evidence>
<gene>
    <name evidence="2" type="ORF">PYW07_008349</name>
</gene>
<name>A0AAD8DNW6_MYTSE</name>
<evidence type="ECO:0000313" key="3">
    <source>
        <dbReference type="Proteomes" id="UP001231518"/>
    </source>
</evidence>
<reference evidence="2" key="1">
    <citation type="submission" date="2023-03" db="EMBL/GenBank/DDBJ databases">
        <title>Chromosome-level genomes of two armyworms, Mythimna separata and Mythimna loreyi, provide insights into the biosynthesis and reception of sex pheromones.</title>
        <authorList>
            <person name="Zhao H."/>
        </authorList>
    </citation>
    <scope>NUCLEOTIDE SEQUENCE</scope>
    <source>
        <strain evidence="2">BeijingLab</strain>
        <tissue evidence="2">Pupa</tissue>
    </source>
</reference>
<proteinExistence type="predicted"/>
<dbReference type="Proteomes" id="UP001231518">
    <property type="component" value="Chromosome 21"/>
</dbReference>
<dbReference type="PROSITE" id="PS50191">
    <property type="entry name" value="CRAL_TRIO"/>
    <property type="match status" value="1"/>
</dbReference>
<comment type="caution">
    <text evidence="2">The sequence shown here is derived from an EMBL/GenBank/DDBJ whole genome shotgun (WGS) entry which is preliminary data.</text>
</comment>
<accession>A0AAD8DNW6</accession>
<feature type="domain" description="CRAL-TRIO" evidence="1">
    <location>
        <begin position="160"/>
        <end position="318"/>
    </location>
</feature>
<evidence type="ECO:0000313" key="2">
    <source>
        <dbReference type="EMBL" id="KAJ8711107.1"/>
    </source>
</evidence>